<dbReference type="InterPro" id="IPR051092">
    <property type="entry name" value="FYVE_RhoGEF_PH"/>
</dbReference>
<dbReference type="GO" id="GO:0005085">
    <property type="term" value="F:guanyl-nucleotide exchange factor activity"/>
    <property type="evidence" value="ECO:0007669"/>
    <property type="project" value="InterPro"/>
</dbReference>
<dbReference type="PROSITE" id="PS50010">
    <property type="entry name" value="DH_2"/>
    <property type="match status" value="1"/>
</dbReference>
<reference evidence="4" key="1">
    <citation type="submission" date="2016-05" db="EMBL/GenBank/DDBJ databases">
        <authorList>
            <person name="Lavstsen T."/>
            <person name="Jespersen J.S."/>
        </authorList>
    </citation>
    <scope>NUCLEOTIDE SEQUENCE</scope>
    <source>
        <tissue evidence="4">Brain</tissue>
    </source>
</reference>
<dbReference type="AlphaFoldDB" id="A0A1A7ZJD0"/>
<organism evidence="4">
    <name type="scientific">Nothobranchius furzeri</name>
    <name type="common">Turquoise killifish</name>
    <dbReference type="NCBI Taxonomy" id="105023"/>
    <lineage>
        <taxon>Eukaryota</taxon>
        <taxon>Metazoa</taxon>
        <taxon>Chordata</taxon>
        <taxon>Craniata</taxon>
        <taxon>Vertebrata</taxon>
        <taxon>Euteleostomi</taxon>
        <taxon>Actinopterygii</taxon>
        <taxon>Neopterygii</taxon>
        <taxon>Teleostei</taxon>
        <taxon>Neoteleostei</taxon>
        <taxon>Acanthomorphata</taxon>
        <taxon>Ovalentaria</taxon>
        <taxon>Atherinomorphae</taxon>
        <taxon>Cyprinodontiformes</taxon>
        <taxon>Nothobranchiidae</taxon>
        <taxon>Nothobranchius</taxon>
    </lineage>
</organism>
<dbReference type="Pfam" id="PF00169">
    <property type="entry name" value="PH"/>
    <property type="match status" value="1"/>
</dbReference>
<protein>
    <submittedName>
        <fullName evidence="4">FYVE, RhoGEF and PH domain containing 6</fullName>
    </submittedName>
</protein>
<dbReference type="SUPFAM" id="SSF50729">
    <property type="entry name" value="PH domain-like"/>
    <property type="match status" value="2"/>
</dbReference>
<dbReference type="SUPFAM" id="SSF48065">
    <property type="entry name" value="DBL homology domain (DH-domain)"/>
    <property type="match status" value="1"/>
</dbReference>
<dbReference type="SMART" id="SM00325">
    <property type="entry name" value="RhoGEF"/>
    <property type="match status" value="1"/>
</dbReference>
<feature type="domain" description="PH" evidence="2">
    <location>
        <begin position="475"/>
        <end position="568"/>
    </location>
</feature>
<reference evidence="4" key="2">
    <citation type="submission" date="2016-06" db="EMBL/GenBank/DDBJ databases">
        <title>The genome of a short-lived fish provides insights into sex chromosome evolution and the genetic control of aging.</title>
        <authorList>
            <person name="Reichwald K."/>
            <person name="Felder M."/>
            <person name="Petzold A."/>
            <person name="Koch P."/>
            <person name="Groth M."/>
            <person name="Platzer M."/>
        </authorList>
    </citation>
    <scope>NUCLEOTIDE SEQUENCE</scope>
    <source>
        <tissue evidence="4">Brain</tissue>
    </source>
</reference>
<feature type="region of interest" description="Disordered" evidence="1">
    <location>
        <begin position="1"/>
        <end position="76"/>
    </location>
</feature>
<feature type="domain" description="DH" evidence="3">
    <location>
        <begin position="172"/>
        <end position="354"/>
    </location>
</feature>
<evidence type="ECO:0000259" key="3">
    <source>
        <dbReference type="PROSITE" id="PS50010"/>
    </source>
</evidence>
<evidence type="ECO:0000259" key="2">
    <source>
        <dbReference type="PROSITE" id="PS50003"/>
    </source>
</evidence>
<dbReference type="InterPro" id="IPR001849">
    <property type="entry name" value="PH_domain"/>
</dbReference>
<dbReference type="PANTHER" id="PTHR12673">
    <property type="entry name" value="FACIOGENITAL DYSPLASIA PROTEIN"/>
    <property type="match status" value="1"/>
</dbReference>
<dbReference type="InterPro" id="IPR011993">
    <property type="entry name" value="PH-like_dom_sf"/>
</dbReference>
<dbReference type="Gene3D" id="2.30.29.30">
    <property type="entry name" value="Pleckstrin-homology domain (PH domain)/Phosphotyrosine-binding domain (PTB)"/>
    <property type="match status" value="2"/>
</dbReference>
<accession>A0A1A7ZJD0</accession>
<dbReference type="Gene3D" id="1.20.900.10">
    <property type="entry name" value="Dbl homology (DH) domain"/>
    <property type="match status" value="1"/>
</dbReference>
<evidence type="ECO:0000256" key="1">
    <source>
        <dbReference type="SAM" id="MobiDB-lite"/>
    </source>
</evidence>
<dbReference type="Pfam" id="PF00621">
    <property type="entry name" value="RhoGEF"/>
    <property type="match status" value="1"/>
</dbReference>
<dbReference type="CDD" id="cd00160">
    <property type="entry name" value="RhoGEF"/>
    <property type="match status" value="1"/>
</dbReference>
<feature type="compositionally biased region" description="Basic and acidic residues" evidence="1">
    <location>
        <begin position="108"/>
        <end position="118"/>
    </location>
</feature>
<feature type="compositionally biased region" description="Polar residues" evidence="1">
    <location>
        <begin position="65"/>
        <end position="75"/>
    </location>
</feature>
<dbReference type="GO" id="GO:0005737">
    <property type="term" value="C:cytoplasm"/>
    <property type="evidence" value="ECO:0007669"/>
    <property type="project" value="TreeGrafter"/>
</dbReference>
<feature type="compositionally biased region" description="Polar residues" evidence="1">
    <location>
        <begin position="28"/>
        <end position="38"/>
    </location>
</feature>
<name>A0A1A7ZJD0_NOTFU</name>
<dbReference type="InterPro" id="IPR035899">
    <property type="entry name" value="DBL_dom_sf"/>
</dbReference>
<gene>
    <name evidence="4" type="primary">FGD6</name>
</gene>
<feature type="region of interest" description="Disordered" evidence="1">
    <location>
        <begin position="108"/>
        <end position="127"/>
    </location>
</feature>
<sequence length="569" mass="64196">MNSDIHKPPVAPKPKPATSPKAFLSPQVPGQNGLTLSPGTAEKTKPPVAPKPPKPASESPWNKGLHNSQNGIQQSKKPEWDYVIPICLCSQENCTCIRTTNVKQKEKNVKPLHSKTEENELLSSGKQCVNGGTASDVRWQVKNSSSTDAPVINHKHFRDKPNIARTLSGDSEIMSSESVFVDILKLLHVDFRNSVDVASQQHGKPVIEERLLNQILYYLPQLHELNEDLLRELTQRVDHWDENSQIADIFLKKGPFLKMYSTYIREFDKNVALLEEQTKKNPAFGAVVKEFQASPRCANLALKHYLLKPVQRIPQYQLLLTDYLKNLSEDSKDYVDTQAALALVKEVASHANDTIKHGDNFEKLMQVQSCLSGNHHEIIQPGRVFLKEGVLMKLSRKVMQPSMFFLFNDALLYTVPIQSAQYKLKNMMSLAGIKQRSEMTSSAPPATGSKTAFVFIRKQKKIPATLTEVTANTDNSSMSGYLMRSKQAKKQGKRLWFVIKDKVLYTYAASEDVAALESQPLLGFMLKVDPLQKLQFKLYHKNTLCYIYKADDIQTAQRWISSFKEATVL</sequence>
<dbReference type="CDD" id="cd13237">
    <property type="entry name" value="PH2_FGD5_FGD6"/>
    <property type="match status" value="1"/>
</dbReference>
<evidence type="ECO:0000313" key="4">
    <source>
        <dbReference type="EMBL" id="SBP42558.1"/>
    </source>
</evidence>
<proteinExistence type="predicted"/>
<dbReference type="PANTHER" id="PTHR12673:SF12">
    <property type="entry name" value="FYVE, RHOGEF AND PH DOMAIN-CONTAINING PROTEIN 6"/>
    <property type="match status" value="1"/>
</dbReference>
<dbReference type="SMR" id="A0A1A7ZJD0"/>
<dbReference type="InterPro" id="IPR000219">
    <property type="entry name" value="DH_dom"/>
</dbReference>
<dbReference type="PROSITE" id="PS50003">
    <property type="entry name" value="PH_DOMAIN"/>
    <property type="match status" value="1"/>
</dbReference>
<dbReference type="EMBL" id="HADY01004073">
    <property type="protein sequence ID" value="SBP42558.1"/>
    <property type="molecule type" value="Transcribed_RNA"/>
</dbReference>